<dbReference type="KEGG" id="ccun:CCUN_1473"/>
<evidence type="ECO:0000256" key="4">
    <source>
        <dbReference type="ARBA" id="ARBA00022989"/>
    </source>
</evidence>
<dbReference type="GO" id="GO:0022857">
    <property type="term" value="F:transmembrane transporter activity"/>
    <property type="evidence" value="ECO:0007669"/>
    <property type="project" value="InterPro"/>
</dbReference>
<evidence type="ECO:0000313" key="8">
    <source>
        <dbReference type="EMBL" id="ARJ57059.1"/>
    </source>
</evidence>
<evidence type="ECO:0000259" key="7">
    <source>
        <dbReference type="PROSITE" id="PS50850"/>
    </source>
</evidence>
<dbReference type="Proteomes" id="UP000192902">
    <property type="component" value="Chromosome"/>
</dbReference>
<feature type="transmembrane region" description="Helical" evidence="6">
    <location>
        <begin position="271"/>
        <end position="288"/>
    </location>
</feature>
<organism evidence="8 9">
    <name type="scientific">Campylobacter cuniculorum DSM 23162 = LMG 24588</name>
    <dbReference type="NCBI Taxonomy" id="1121267"/>
    <lineage>
        <taxon>Bacteria</taxon>
        <taxon>Pseudomonadati</taxon>
        <taxon>Campylobacterota</taxon>
        <taxon>Epsilonproteobacteria</taxon>
        <taxon>Campylobacterales</taxon>
        <taxon>Campylobacteraceae</taxon>
        <taxon>Campylobacter</taxon>
    </lineage>
</organism>
<accession>A0A1W6BY81</accession>
<dbReference type="SUPFAM" id="SSF103473">
    <property type="entry name" value="MFS general substrate transporter"/>
    <property type="match status" value="1"/>
</dbReference>
<dbReference type="Pfam" id="PF07690">
    <property type="entry name" value="MFS_1"/>
    <property type="match status" value="1"/>
</dbReference>
<dbReference type="OrthoDB" id="9788453at2"/>
<dbReference type="PANTHER" id="PTHR43124:SF3">
    <property type="entry name" value="CHLORAMPHENICOL EFFLUX PUMP RV0191"/>
    <property type="match status" value="1"/>
</dbReference>
<dbReference type="AlphaFoldDB" id="A0A1W6BY81"/>
<protein>
    <submittedName>
        <fullName evidence="8">Major facilitator superfamily transporter</fullName>
    </submittedName>
</protein>
<proteinExistence type="predicted"/>
<dbReference type="InterPro" id="IPR011701">
    <property type="entry name" value="MFS"/>
</dbReference>
<feature type="transmembrane region" description="Helical" evidence="6">
    <location>
        <begin position="294"/>
        <end position="320"/>
    </location>
</feature>
<feature type="transmembrane region" description="Helical" evidence="6">
    <location>
        <begin position="206"/>
        <end position="228"/>
    </location>
</feature>
<dbReference type="InterPro" id="IPR020846">
    <property type="entry name" value="MFS_dom"/>
</dbReference>
<keyword evidence="4 6" id="KW-1133">Transmembrane helix</keyword>
<dbReference type="Gene3D" id="1.20.1250.20">
    <property type="entry name" value="MFS general substrate transporter like domains"/>
    <property type="match status" value="1"/>
</dbReference>
<feature type="domain" description="Major facilitator superfamily (MFS) profile" evidence="7">
    <location>
        <begin position="9"/>
        <end position="383"/>
    </location>
</feature>
<feature type="transmembrane region" description="Helical" evidence="6">
    <location>
        <begin position="134"/>
        <end position="158"/>
    </location>
</feature>
<evidence type="ECO:0000256" key="6">
    <source>
        <dbReference type="SAM" id="Phobius"/>
    </source>
</evidence>
<dbReference type="STRING" id="1121267.CCUN_1473"/>
<dbReference type="PROSITE" id="PS50850">
    <property type="entry name" value="MFS"/>
    <property type="match status" value="1"/>
</dbReference>
<dbReference type="EMBL" id="CP020867">
    <property type="protein sequence ID" value="ARJ57059.1"/>
    <property type="molecule type" value="Genomic_DNA"/>
</dbReference>
<comment type="subcellular location">
    <subcellularLocation>
        <location evidence="1">Cell membrane</location>
        <topology evidence="1">Multi-pass membrane protein</topology>
    </subcellularLocation>
</comment>
<dbReference type="InterPro" id="IPR036259">
    <property type="entry name" value="MFS_trans_sf"/>
</dbReference>
<reference evidence="8 9" key="1">
    <citation type="submission" date="2017-04" db="EMBL/GenBank/DDBJ databases">
        <title>Complete genome sequence of the Campylobacter cuniculorum type strain LMG24588.</title>
        <authorList>
            <person name="Miller W.G."/>
            <person name="Yee E."/>
            <person name="Revez J."/>
            <person name="Bono J.L."/>
            <person name="Rossi M."/>
        </authorList>
    </citation>
    <scope>NUCLEOTIDE SEQUENCE [LARGE SCALE GENOMIC DNA]</scope>
    <source>
        <strain evidence="8 9">LMG 24588</strain>
    </source>
</reference>
<dbReference type="InterPro" id="IPR050189">
    <property type="entry name" value="MFS_Efflux_Transporters"/>
</dbReference>
<feature type="transmembrane region" description="Helical" evidence="6">
    <location>
        <begin position="240"/>
        <end position="259"/>
    </location>
</feature>
<feature type="transmembrane region" description="Helical" evidence="6">
    <location>
        <begin position="164"/>
        <end position="185"/>
    </location>
</feature>
<feature type="transmembrane region" description="Helical" evidence="6">
    <location>
        <begin position="46"/>
        <end position="68"/>
    </location>
</feature>
<gene>
    <name evidence="8" type="ORF">CCUN_1473</name>
</gene>
<evidence type="ECO:0000256" key="2">
    <source>
        <dbReference type="ARBA" id="ARBA00022475"/>
    </source>
</evidence>
<feature type="transmembrane region" description="Helical" evidence="6">
    <location>
        <begin position="100"/>
        <end position="122"/>
    </location>
</feature>
<name>A0A1W6BY81_9BACT</name>
<dbReference type="RefSeq" id="WP_027305154.1">
    <property type="nucleotide sequence ID" value="NZ_CP020867.1"/>
</dbReference>
<dbReference type="PANTHER" id="PTHR43124">
    <property type="entry name" value="PURINE EFFLUX PUMP PBUE"/>
    <property type="match status" value="1"/>
</dbReference>
<feature type="transmembrane region" description="Helical" evidence="6">
    <location>
        <begin position="332"/>
        <end position="354"/>
    </location>
</feature>
<feature type="transmembrane region" description="Helical" evidence="6">
    <location>
        <begin position="360"/>
        <end position="378"/>
    </location>
</feature>
<dbReference type="CDD" id="cd17324">
    <property type="entry name" value="MFS_NepI_like"/>
    <property type="match status" value="1"/>
</dbReference>
<evidence type="ECO:0000256" key="3">
    <source>
        <dbReference type="ARBA" id="ARBA00022692"/>
    </source>
</evidence>
<dbReference type="GO" id="GO:0005886">
    <property type="term" value="C:plasma membrane"/>
    <property type="evidence" value="ECO:0007669"/>
    <property type="project" value="UniProtKB-SubCell"/>
</dbReference>
<keyword evidence="2" id="KW-1003">Cell membrane</keyword>
<evidence type="ECO:0000313" key="9">
    <source>
        <dbReference type="Proteomes" id="UP000192902"/>
    </source>
</evidence>
<evidence type="ECO:0000256" key="1">
    <source>
        <dbReference type="ARBA" id="ARBA00004651"/>
    </source>
</evidence>
<keyword evidence="5 6" id="KW-0472">Membrane</keyword>
<sequence length="392" mass="43053">MPHKNNNLLLFILCLGVFGILSTELGMMGIIPIVSQKFNISTADAGWTLSVFALTITLCAPIVPLLCSGFNKKKLMVVSLAVFSLSSLACIFAKDFWLLLVLRASAAFFHPIYIALALNIANSCVDDPKEAPKAVAKVFAGVSAGMVLGVPITSYLGGEFCFEAAMGFFFVINTLTLFATIFFVPQLQRSQKIQFAHQFKILKEPLLWSSIIAVVCLNGGIWGFYGYVSDFLYQISNMDFTHISTTLFIYGTSNIIGNIIAGKTLVKNADFTLKFTPFIMILFYAVIFMNATEIWILIAVIFLLGILGGIMNNAAHFMIAHPYPHAAELTNGLFLSVANIGLFVGTNVCGFFITFWNTRYIAIAAILLILAGILSIFIRSQFEKMNQIAQKT</sequence>
<dbReference type="eggNOG" id="COG2814">
    <property type="taxonomic scope" value="Bacteria"/>
</dbReference>
<evidence type="ECO:0000256" key="5">
    <source>
        <dbReference type="ARBA" id="ARBA00023136"/>
    </source>
</evidence>
<keyword evidence="3 6" id="KW-0812">Transmembrane</keyword>
<feature type="transmembrane region" description="Helical" evidence="6">
    <location>
        <begin position="75"/>
        <end position="94"/>
    </location>
</feature>